<evidence type="ECO:0000313" key="3">
    <source>
        <dbReference type="EMBL" id="KAD7116502.1"/>
    </source>
</evidence>
<evidence type="ECO:0000256" key="1">
    <source>
        <dbReference type="SAM" id="MobiDB-lite"/>
    </source>
</evidence>
<dbReference type="SUPFAM" id="SSF53098">
    <property type="entry name" value="Ribonuclease H-like"/>
    <property type="match status" value="1"/>
</dbReference>
<dbReference type="Pfam" id="PF25597">
    <property type="entry name" value="SH3_retrovirus"/>
    <property type="match status" value="1"/>
</dbReference>
<proteinExistence type="predicted"/>
<evidence type="ECO:0000259" key="2">
    <source>
        <dbReference type="PROSITE" id="PS50994"/>
    </source>
</evidence>
<feature type="domain" description="Integrase catalytic" evidence="2">
    <location>
        <begin position="88"/>
        <end position="254"/>
    </location>
</feature>
<feature type="compositionally biased region" description="Polar residues" evidence="1">
    <location>
        <begin position="389"/>
        <end position="398"/>
    </location>
</feature>
<reference evidence="3 4" key="1">
    <citation type="submission" date="2019-05" db="EMBL/GenBank/DDBJ databases">
        <title>Mikania micrantha, genome provides insights into the molecular mechanism of rapid growth.</title>
        <authorList>
            <person name="Liu B."/>
        </authorList>
    </citation>
    <scope>NUCLEOTIDE SEQUENCE [LARGE SCALE GENOMIC DNA]</scope>
    <source>
        <strain evidence="3">NLD-2019</strain>
        <tissue evidence="3">Leaf</tissue>
    </source>
</reference>
<protein>
    <recommendedName>
        <fullName evidence="2">Integrase catalytic domain-containing protein</fullName>
    </recommendedName>
</protein>
<organism evidence="3 4">
    <name type="scientific">Mikania micrantha</name>
    <name type="common">bitter vine</name>
    <dbReference type="NCBI Taxonomy" id="192012"/>
    <lineage>
        <taxon>Eukaryota</taxon>
        <taxon>Viridiplantae</taxon>
        <taxon>Streptophyta</taxon>
        <taxon>Embryophyta</taxon>
        <taxon>Tracheophyta</taxon>
        <taxon>Spermatophyta</taxon>
        <taxon>Magnoliopsida</taxon>
        <taxon>eudicotyledons</taxon>
        <taxon>Gunneridae</taxon>
        <taxon>Pentapetalae</taxon>
        <taxon>asterids</taxon>
        <taxon>campanulids</taxon>
        <taxon>Asterales</taxon>
        <taxon>Asteraceae</taxon>
        <taxon>Asteroideae</taxon>
        <taxon>Heliantheae alliance</taxon>
        <taxon>Eupatorieae</taxon>
        <taxon>Mikania</taxon>
    </lineage>
</organism>
<keyword evidence="4" id="KW-1185">Reference proteome</keyword>
<dbReference type="Gene3D" id="3.30.420.10">
    <property type="entry name" value="Ribonuclease H-like superfamily/Ribonuclease H"/>
    <property type="match status" value="1"/>
</dbReference>
<feature type="compositionally biased region" description="Polar residues" evidence="1">
    <location>
        <begin position="347"/>
        <end position="373"/>
    </location>
</feature>
<dbReference type="InterPro" id="IPR012337">
    <property type="entry name" value="RNaseH-like_sf"/>
</dbReference>
<dbReference type="AlphaFoldDB" id="A0A5N6PT30"/>
<dbReference type="PANTHER" id="PTHR42648">
    <property type="entry name" value="TRANSPOSASE, PUTATIVE-RELATED"/>
    <property type="match status" value="1"/>
</dbReference>
<dbReference type="PROSITE" id="PS50994">
    <property type="entry name" value="INTEGRASE"/>
    <property type="match status" value="1"/>
</dbReference>
<dbReference type="InterPro" id="IPR039537">
    <property type="entry name" value="Retrotran_Ty1/copia-like"/>
</dbReference>
<dbReference type="InterPro" id="IPR025724">
    <property type="entry name" value="GAG-pre-integrase_dom"/>
</dbReference>
<dbReference type="OrthoDB" id="992892at2759"/>
<gene>
    <name evidence="3" type="ORF">E3N88_03770</name>
</gene>
<accession>A0A5N6PT30</accession>
<dbReference type="InterPro" id="IPR001584">
    <property type="entry name" value="Integrase_cat-core"/>
</dbReference>
<dbReference type="GO" id="GO:0003676">
    <property type="term" value="F:nucleic acid binding"/>
    <property type="evidence" value="ECO:0007669"/>
    <property type="project" value="InterPro"/>
</dbReference>
<dbReference type="Proteomes" id="UP000326396">
    <property type="component" value="Linkage Group LG10"/>
</dbReference>
<dbReference type="InterPro" id="IPR036397">
    <property type="entry name" value="RNaseH_sf"/>
</dbReference>
<sequence length="442" mass="50070">MKVKKSQNHLYIIKLQVIPPVCVLSKMDETAWLWHARLGHLNFEAIRKMSKEGLAKGIPKVEHKSQVCEACLVGKQKQLPFPPQAKFRANQPLELIHADLCGPISPSTPAGNRYFLLLVDDFSTYMWIHMLKSKYQALDAFKIFKQAAELECGFKVKAIRTNRGGEFTSTKFKQVCSEDGIRRFLTAPYTPQQNGVVERRNQTILGTTRSILKAMKLPQWTWGEGARHAVYILNRTPTKAVEKGTPYEAYKSWKPNLEHLKVFGCLAHVKVPTVKLTKLEDKSEKMVNLGTEPISKAYRLYNPKTGKIHVSRDVRFEKHKPWNWEEEGKGKEDQGMTEFVVEDFQGTQNAQTPIISTSGINTKVPNSPPSSTRDSSDFRSIAEPDAENFHNNSPPSASSHEHTCPSSCYDDTPPQGFRSMSNVMTRTQVKIDMHWAIRSGTL</sequence>
<feature type="region of interest" description="Disordered" evidence="1">
    <location>
        <begin position="347"/>
        <end position="410"/>
    </location>
</feature>
<dbReference type="GO" id="GO:0015074">
    <property type="term" value="P:DNA integration"/>
    <property type="evidence" value="ECO:0007669"/>
    <property type="project" value="InterPro"/>
</dbReference>
<dbReference type="PANTHER" id="PTHR42648:SF25">
    <property type="entry name" value="RNA-DIRECTED DNA POLYMERASE"/>
    <property type="match status" value="1"/>
</dbReference>
<name>A0A5N6PT30_9ASTR</name>
<dbReference type="Pfam" id="PF13976">
    <property type="entry name" value="gag_pre-integrs"/>
    <property type="match status" value="1"/>
</dbReference>
<dbReference type="Pfam" id="PF00665">
    <property type="entry name" value="rve"/>
    <property type="match status" value="1"/>
</dbReference>
<evidence type="ECO:0000313" key="4">
    <source>
        <dbReference type="Proteomes" id="UP000326396"/>
    </source>
</evidence>
<comment type="caution">
    <text evidence="3">The sequence shown here is derived from an EMBL/GenBank/DDBJ whole genome shotgun (WGS) entry which is preliminary data.</text>
</comment>
<dbReference type="EMBL" id="SZYD01000002">
    <property type="protein sequence ID" value="KAD7116502.1"/>
    <property type="molecule type" value="Genomic_DNA"/>
</dbReference>
<dbReference type="InterPro" id="IPR057670">
    <property type="entry name" value="SH3_retrovirus"/>
</dbReference>